<dbReference type="EMBL" id="BAAASG010000002">
    <property type="protein sequence ID" value="GAA2476355.1"/>
    <property type="molecule type" value="Genomic_DNA"/>
</dbReference>
<evidence type="ECO:0000256" key="1">
    <source>
        <dbReference type="SAM" id="MobiDB-lite"/>
    </source>
</evidence>
<protein>
    <submittedName>
        <fullName evidence="2">Uncharacterized protein</fullName>
    </submittedName>
</protein>
<accession>A0ABP5Y7E2</accession>
<gene>
    <name evidence="2" type="ORF">GCM10010276_10120</name>
</gene>
<reference evidence="3" key="1">
    <citation type="journal article" date="2019" name="Int. J. Syst. Evol. Microbiol.">
        <title>The Global Catalogue of Microorganisms (GCM) 10K type strain sequencing project: providing services to taxonomists for standard genome sequencing and annotation.</title>
        <authorList>
            <consortium name="The Broad Institute Genomics Platform"/>
            <consortium name="The Broad Institute Genome Sequencing Center for Infectious Disease"/>
            <person name="Wu L."/>
            <person name="Ma J."/>
        </authorList>
    </citation>
    <scope>NUCLEOTIDE SEQUENCE [LARGE SCALE GENOMIC DNA]</scope>
    <source>
        <strain evidence="3">JCM 4395</strain>
    </source>
</reference>
<comment type="caution">
    <text evidence="2">The sequence shown here is derived from an EMBL/GenBank/DDBJ whole genome shotgun (WGS) entry which is preliminary data.</text>
</comment>
<keyword evidence="3" id="KW-1185">Reference proteome</keyword>
<evidence type="ECO:0000313" key="3">
    <source>
        <dbReference type="Proteomes" id="UP001501777"/>
    </source>
</evidence>
<dbReference type="Proteomes" id="UP001501777">
    <property type="component" value="Unassembled WGS sequence"/>
</dbReference>
<sequence length="129" mass="14175">MDRDMVVLAKVRLLSANRRVVRGAEGLWIYRLLAQVEPEVYGSKLVYVLVEESGSPLVRELPERRLALLDEAVDVAKALSTANPYREKMLARALAARQRELGAGAAKPRELNDPAGDVAPTRLLDEGGL</sequence>
<evidence type="ECO:0000313" key="2">
    <source>
        <dbReference type="EMBL" id="GAA2476355.1"/>
    </source>
</evidence>
<proteinExistence type="predicted"/>
<feature type="region of interest" description="Disordered" evidence="1">
    <location>
        <begin position="104"/>
        <end position="129"/>
    </location>
</feature>
<organism evidence="2 3">
    <name type="scientific">Streptomyces longisporus</name>
    <dbReference type="NCBI Taxonomy" id="1948"/>
    <lineage>
        <taxon>Bacteria</taxon>
        <taxon>Bacillati</taxon>
        <taxon>Actinomycetota</taxon>
        <taxon>Actinomycetes</taxon>
        <taxon>Kitasatosporales</taxon>
        <taxon>Streptomycetaceae</taxon>
        <taxon>Streptomyces</taxon>
    </lineage>
</organism>
<name>A0ABP5Y7E2_STRLO</name>